<protein>
    <submittedName>
        <fullName evidence="1">Uncharacterized protein</fullName>
    </submittedName>
</protein>
<dbReference type="STRING" id="1497020.DO97_03720"/>
<dbReference type="EMBL" id="JJML01000017">
    <property type="protein sequence ID" value="KGF72848.1"/>
    <property type="molecule type" value="Genomic_DNA"/>
</dbReference>
<evidence type="ECO:0000313" key="1">
    <source>
        <dbReference type="EMBL" id="KGF72848.1"/>
    </source>
</evidence>
<name>A0A098TPU1_9CYAN</name>
<sequence>MLCPNQSPIYVEPSAIVRWEYCADGRAESKEKVSIQSIQTRNDGLESLPDNAFELIDIDPKYRSSIVPESKVSIQNANTVPGIDPDKTLTQKGVQESWNDWIDWNDIFTPLSGQANSENFQPNIYRPHPGSIATPVTQRVADVLSFTAPKWWTPCKIARLPYMGGASMEQVKNACKRLRRQGVVECEKRGKEFLCRSTGGGW</sequence>
<comment type="caution">
    <text evidence="1">The sequence shown here is derived from an EMBL/GenBank/DDBJ whole genome shotgun (WGS) entry which is preliminary data.</text>
</comment>
<accession>A0A098TPU1</accession>
<dbReference type="Proteomes" id="UP000030170">
    <property type="component" value="Unassembled WGS sequence"/>
</dbReference>
<reference evidence="1 2" key="1">
    <citation type="journal article" date="2014" name="Mol. Ecol.">
        <title>Evolution of Synechococcus.</title>
        <authorList>
            <person name="Dvorak P."/>
            <person name="Casamatta D."/>
            <person name="Hasler P."/>
            <person name="Poulickova A."/>
            <person name="Ondrej V."/>
            <person name="Sanges R."/>
        </authorList>
    </citation>
    <scope>NUCLEOTIDE SEQUENCE [LARGE SCALE GENOMIC DNA]</scope>
    <source>
        <strain evidence="1 2">CAUP A 1101</strain>
    </source>
</reference>
<evidence type="ECO:0000313" key="2">
    <source>
        <dbReference type="Proteomes" id="UP000030170"/>
    </source>
</evidence>
<organism evidence="1 2">
    <name type="scientific">Neosynechococcus sphagnicola sy1</name>
    <dbReference type="NCBI Taxonomy" id="1497020"/>
    <lineage>
        <taxon>Bacteria</taxon>
        <taxon>Bacillati</taxon>
        <taxon>Cyanobacteriota</taxon>
        <taxon>Cyanophyceae</taxon>
        <taxon>Neosynechococcales</taxon>
        <taxon>Neosynechococcaceae</taxon>
        <taxon>Neosynechococcus</taxon>
    </lineage>
</organism>
<keyword evidence="2" id="KW-1185">Reference proteome</keyword>
<proteinExistence type="predicted"/>
<dbReference type="AlphaFoldDB" id="A0A098TPU1"/>
<gene>
    <name evidence="1" type="ORF">DO97_03720</name>
</gene>